<gene>
    <name evidence="1" type="ORF">AV530_004876</name>
</gene>
<keyword evidence="2" id="KW-1185">Reference proteome</keyword>
<accession>A0A1V4JTR8</accession>
<organism evidence="1 2">
    <name type="scientific">Patagioenas fasciata monilis</name>
    <dbReference type="NCBI Taxonomy" id="372326"/>
    <lineage>
        <taxon>Eukaryota</taxon>
        <taxon>Metazoa</taxon>
        <taxon>Chordata</taxon>
        <taxon>Craniata</taxon>
        <taxon>Vertebrata</taxon>
        <taxon>Euteleostomi</taxon>
        <taxon>Archelosauria</taxon>
        <taxon>Archosauria</taxon>
        <taxon>Dinosauria</taxon>
        <taxon>Saurischia</taxon>
        <taxon>Theropoda</taxon>
        <taxon>Coelurosauria</taxon>
        <taxon>Aves</taxon>
        <taxon>Neognathae</taxon>
        <taxon>Neoaves</taxon>
        <taxon>Columbimorphae</taxon>
        <taxon>Columbiformes</taxon>
        <taxon>Columbidae</taxon>
        <taxon>Patagioenas</taxon>
    </lineage>
</organism>
<evidence type="ECO:0000313" key="2">
    <source>
        <dbReference type="Proteomes" id="UP000190648"/>
    </source>
</evidence>
<reference evidence="1 2" key="1">
    <citation type="submission" date="2016-02" db="EMBL/GenBank/DDBJ databases">
        <title>Band-tailed pigeon sequencing and assembly.</title>
        <authorList>
            <person name="Soares A.E."/>
            <person name="Novak B.J."/>
            <person name="Rice E.S."/>
            <person name="O'Connell B."/>
            <person name="Chang D."/>
            <person name="Weber S."/>
            <person name="Shapiro B."/>
        </authorList>
    </citation>
    <scope>NUCLEOTIDE SEQUENCE [LARGE SCALE GENOMIC DNA]</scope>
    <source>
        <strain evidence="1">BTP2013</strain>
        <tissue evidence="1">Blood</tissue>
    </source>
</reference>
<name>A0A1V4JTR8_PATFA</name>
<sequence length="87" mass="9767">MMKVSIQPGWSSSLMAHRPAHGDILLWHLEVYLVEEKPAFLEDFAPQGCLPRNSANQSPKQVEVCPFEVHGSSSADHPLYFSHDCYA</sequence>
<dbReference type="Proteomes" id="UP000190648">
    <property type="component" value="Unassembled WGS sequence"/>
</dbReference>
<proteinExistence type="predicted"/>
<dbReference type="EMBL" id="LSYS01006200">
    <property type="protein sequence ID" value="OPJ75571.1"/>
    <property type="molecule type" value="Genomic_DNA"/>
</dbReference>
<comment type="caution">
    <text evidence="1">The sequence shown here is derived from an EMBL/GenBank/DDBJ whole genome shotgun (WGS) entry which is preliminary data.</text>
</comment>
<dbReference type="OrthoDB" id="10629831at2759"/>
<protein>
    <submittedName>
        <fullName evidence="1">Uncharacterized protein</fullName>
    </submittedName>
</protein>
<dbReference type="AlphaFoldDB" id="A0A1V4JTR8"/>
<evidence type="ECO:0000313" key="1">
    <source>
        <dbReference type="EMBL" id="OPJ75571.1"/>
    </source>
</evidence>